<feature type="transmembrane region" description="Helical" evidence="1">
    <location>
        <begin position="102"/>
        <end position="121"/>
    </location>
</feature>
<feature type="transmembrane region" description="Helical" evidence="1">
    <location>
        <begin position="165"/>
        <end position="184"/>
    </location>
</feature>
<name>A0A4V6TB17_AURPU</name>
<keyword evidence="1" id="KW-0472">Membrane</keyword>
<reference evidence="2 3" key="1">
    <citation type="submission" date="2018-10" db="EMBL/GenBank/DDBJ databases">
        <title>Fifty Aureobasidium pullulans genomes reveal a recombining polyextremotolerant generalist.</title>
        <authorList>
            <person name="Gostincar C."/>
            <person name="Turk M."/>
            <person name="Zajc J."/>
            <person name="Gunde-Cimerman N."/>
        </authorList>
    </citation>
    <scope>NUCLEOTIDE SEQUENCE [LARGE SCALE GENOMIC DNA]</scope>
    <source>
        <strain evidence="2 3">EXF-10507</strain>
    </source>
</reference>
<accession>A0A4V6TB17</accession>
<keyword evidence="1" id="KW-1133">Transmembrane helix</keyword>
<evidence type="ECO:0000256" key="1">
    <source>
        <dbReference type="SAM" id="Phobius"/>
    </source>
</evidence>
<evidence type="ECO:0000313" key="3">
    <source>
        <dbReference type="Proteomes" id="UP000304928"/>
    </source>
</evidence>
<feature type="transmembrane region" description="Helical" evidence="1">
    <location>
        <begin position="141"/>
        <end position="159"/>
    </location>
</feature>
<evidence type="ECO:0000313" key="2">
    <source>
        <dbReference type="EMBL" id="THW92607.1"/>
    </source>
</evidence>
<dbReference type="EMBL" id="QZAR01000034">
    <property type="protein sequence ID" value="THW92607.1"/>
    <property type="molecule type" value="Genomic_DNA"/>
</dbReference>
<dbReference type="AlphaFoldDB" id="A0A4V6TB17"/>
<feature type="transmembrane region" description="Helical" evidence="1">
    <location>
        <begin position="237"/>
        <end position="257"/>
    </location>
</feature>
<dbReference type="Proteomes" id="UP000304928">
    <property type="component" value="Unassembled WGS sequence"/>
</dbReference>
<proteinExistence type="predicted"/>
<feature type="transmembrane region" description="Helical" evidence="1">
    <location>
        <begin position="196"/>
        <end position="217"/>
    </location>
</feature>
<gene>
    <name evidence="2" type="ORF">D6D15_02999</name>
</gene>
<comment type="caution">
    <text evidence="2">The sequence shown here is derived from an EMBL/GenBank/DDBJ whole genome shotgun (WGS) entry which is preliminary data.</text>
</comment>
<keyword evidence="1" id="KW-0812">Transmembrane</keyword>
<organism evidence="2 3">
    <name type="scientific">Aureobasidium pullulans</name>
    <name type="common">Black yeast</name>
    <name type="synonym">Pullularia pullulans</name>
    <dbReference type="NCBI Taxonomy" id="5580"/>
    <lineage>
        <taxon>Eukaryota</taxon>
        <taxon>Fungi</taxon>
        <taxon>Dikarya</taxon>
        <taxon>Ascomycota</taxon>
        <taxon>Pezizomycotina</taxon>
        <taxon>Dothideomycetes</taxon>
        <taxon>Dothideomycetidae</taxon>
        <taxon>Dothideales</taxon>
        <taxon>Saccotheciaceae</taxon>
        <taxon>Aureobasidium</taxon>
    </lineage>
</organism>
<sequence>MDLDELALEGASIFLRLLVQALNAILDPGSYGVLALHRVSPFECLYDLTAKLVDILHFLMYNTDDMHSGIVFCIPQDYLPLRLAMNIPSIWHAYKICKLKDAYWSEASVAAYLLCWMFAKIYPLRSQQLTAAEKDRVRRKITSPLFLALSHSLVCFAVFSDGLEAALWSWFGILVIVGLALFISPTPPQIGPQRNVEFEAAILDFLQFGCLATLWLFEYSHISMSLKVTDPNWRDSRKIMVMAVLIFDGAMVLLVTARAEQ</sequence>
<protein>
    <submittedName>
        <fullName evidence="2">Uncharacterized protein</fullName>
    </submittedName>
</protein>